<name>A0A1H8S1P8_9GAMM</name>
<keyword evidence="1" id="KW-0732">Signal</keyword>
<dbReference type="InterPro" id="IPR006127">
    <property type="entry name" value="ZnuA-like"/>
</dbReference>
<dbReference type="Proteomes" id="UP000199657">
    <property type="component" value="Unassembled WGS sequence"/>
</dbReference>
<organism evidence="2 3">
    <name type="scientific">Aquisalimonas asiatica</name>
    <dbReference type="NCBI Taxonomy" id="406100"/>
    <lineage>
        <taxon>Bacteria</taxon>
        <taxon>Pseudomonadati</taxon>
        <taxon>Pseudomonadota</taxon>
        <taxon>Gammaproteobacteria</taxon>
        <taxon>Chromatiales</taxon>
        <taxon>Ectothiorhodospiraceae</taxon>
        <taxon>Aquisalimonas</taxon>
    </lineage>
</organism>
<dbReference type="InterPro" id="IPR050492">
    <property type="entry name" value="Bact_metal-bind_prot9"/>
</dbReference>
<dbReference type="RefSeq" id="WP_091641153.1">
    <property type="nucleotide sequence ID" value="NZ_FOEG01000002.1"/>
</dbReference>
<reference evidence="2 3" key="1">
    <citation type="submission" date="2016-10" db="EMBL/GenBank/DDBJ databases">
        <authorList>
            <person name="de Groot N.N."/>
        </authorList>
    </citation>
    <scope>NUCLEOTIDE SEQUENCE [LARGE SCALE GENOMIC DNA]</scope>
    <source>
        <strain evidence="2 3">CGMCC 1.6291</strain>
    </source>
</reference>
<dbReference type="GO" id="GO:0046872">
    <property type="term" value="F:metal ion binding"/>
    <property type="evidence" value="ECO:0007669"/>
    <property type="project" value="InterPro"/>
</dbReference>
<dbReference type="Gene3D" id="3.40.50.1980">
    <property type="entry name" value="Nitrogenase molybdenum iron protein domain"/>
    <property type="match status" value="2"/>
</dbReference>
<dbReference type="PANTHER" id="PTHR42953:SF2">
    <property type="entry name" value="ADHESION PROTEIN"/>
    <property type="match status" value="1"/>
</dbReference>
<feature type="chain" id="PRO_5011446062" evidence="1">
    <location>
        <begin position="23"/>
        <end position="299"/>
    </location>
</feature>
<dbReference type="SUPFAM" id="SSF53807">
    <property type="entry name" value="Helical backbone' metal receptor"/>
    <property type="match status" value="1"/>
</dbReference>
<protein>
    <submittedName>
        <fullName evidence="2">Zinc/manganese transport system substrate-binding protein</fullName>
    </submittedName>
</protein>
<feature type="signal peptide" evidence="1">
    <location>
        <begin position="1"/>
        <end position="22"/>
    </location>
</feature>
<accession>A0A1H8S1P8</accession>
<dbReference type="OrthoDB" id="9810636at2"/>
<evidence type="ECO:0000313" key="2">
    <source>
        <dbReference type="EMBL" id="SEO72103.1"/>
    </source>
</evidence>
<evidence type="ECO:0000256" key="1">
    <source>
        <dbReference type="SAM" id="SignalP"/>
    </source>
</evidence>
<dbReference type="EMBL" id="FOEG01000002">
    <property type="protein sequence ID" value="SEO72103.1"/>
    <property type="molecule type" value="Genomic_DNA"/>
</dbReference>
<evidence type="ECO:0000313" key="3">
    <source>
        <dbReference type="Proteomes" id="UP000199657"/>
    </source>
</evidence>
<dbReference type="PANTHER" id="PTHR42953">
    <property type="entry name" value="HIGH-AFFINITY ZINC UPTAKE SYSTEM PROTEIN ZNUA-RELATED"/>
    <property type="match status" value="1"/>
</dbReference>
<keyword evidence="3" id="KW-1185">Reference proteome</keyword>
<dbReference type="STRING" id="406100.SAMN04488052_102381"/>
<sequence>MLKRALISSALGAALAAAPAAAEALSIAATTSNMGMLAKHVGGDHVEVTTMAPPDRDAHYLEARPSMMSAIRRADLVVSVGAELEEGWLPAAIRGANNPGVRAGTSGYFEAAAQVDLLGTGGEADRSRGDVHPAGNPHVYLDPIRMGEIAKTLAARMAEMDSANADTYHANAEAFAERADEYVDEWRERVDGAPGVVLYHDDATYLLDRLDVADLGFLEPVPGNPPTGSHLRALVSELEGKDGVIIRYPYQREDHVNFVAEQLGWQAYELMPGVQVDGTADDYFELIGDWVEVIASPIE</sequence>
<gene>
    <name evidence="2" type="ORF">SAMN04488052_102381</name>
</gene>
<dbReference type="GO" id="GO:0030001">
    <property type="term" value="P:metal ion transport"/>
    <property type="evidence" value="ECO:0007669"/>
    <property type="project" value="InterPro"/>
</dbReference>
<dbReference type="Pfam" id="PF01297">
    <property type="entry name" value="ZnuA"/>
    <property type="match status" value="1"/>
</dbReference>
<proteinExistence type="predicted"/>
<dbReference type="AlphaFoldDB" id="A0A1H8S1P8"/>